<accession>A0A6H0ZG27</accession>
<dbReference type="EMBL" id="CP050896">
    <property type="protein sequence ID" value="QIX19802.1"/>
    <property type="molecule type" value="Genomic_DNA"/>
</dbReference>
<dbReference type="RefSeq" id="WP_136883762.1">
    <property type="nucleotide sequence ID" value="NZ_CP050896.1"/>
</dbReference>
<protein>
    <submittedName>
        <fullName evidence="1">Uncharacterized protein</fullName>
    </submittedName>
</protein>
<proteinExistence type="predicted"/>
<dbReference type="Proteomes" id="UP000500870">
    <property type="component" value="Chromosome 2"/>
</dbReference>
<evidence type="ECO:0000313" key="2">
    <source>
        <dbReference type="Proteomes" id="UP000500870"/>
    </source>
</evidence>
<organism evidence="1 2">
    <name type="scientific">Agrobacterium pusense</name>
    <dbReference type="NCBI Taxonomy" id="648995"/>
    <lineage>
        <taxon>Bacteria</taxon>
        <taxon>Pseudomonadati</taxon>
        <taxon>Pseudomonadota</taxon>
        <taxon>Alphaproteobacteria</taxon>
        <taxon>Hyphomicrobiales</taxon>
        <taxon>Rhizobiaceae</taxon>
        <taxon>Rhizobium/Agrobacterium group</taxon>
        <taxon>Agrobacterium</taxon>
    </lineage>
</organism>
<reference evidence="1 2" key="1">
    <citation type="submission" date="2020-04" db="EMBL/GenBank/DDBJ databases">
        <title>FDA dAtabase for Regulatory Grade micrObial Sequences (FDA-ARGOS): Supporting development and validation of Infectious Disease Dx tests.</title>
        <authorList>
            <person name="Sciortino C."/>
            <person name="Tallon L."/>
            <person name="Sadzewicz L."/>
            <person name="Vavikolanu K."/>
            <person name="Mehta A."/>
            <person name="Aluvathingal J."/>
            <person name="Nadendla S."/>
            <person name="Nandy P."/>
            <person name="Geyer C."/>
            <person name="Yan Y."/>
            <person name="Sichtig H."/>
        </authorList>
    </citation>
    <scope>NUCLEOTIDE SEQUENCE [LARGE SCALE GENOMIC DNA]</scope>
    <source>
        <strain evidence="1 2">FDAARGOS_633</strain>
    </source>
</reference>
<name>A0A6H0ZG27_9HYPH</name>
<evidence type="ECO:0000313" key="1">
    <source>
        <dbReference type="EMBL" id="QIX19802.1"/>
    </source>
</evidence>
<gene>
    <name evidence="1" type="ORF">FOB41_01130</name>
</gene>
<sequence>MTENIHKMYMQGRCDAMAIALATHFEAKIVAIHPVHVRKDGVRRTDPDILLALVELPDGQCLDVCGIRTIPEMLNDLSGIVDLITLEEDAFIEFETRTYDTPYEFIEYANVDPSYSVQAYKDAQKILGELVAGEQIESVMNDLVELSSMTDESYDVGETGCSLRF</sequence>
<dbReference type="AlphaFoldDB" id="A0A6H0ZG27"/>